<dbReference type="RefSeq" id="WP_381343820.1">
    <property type="nucleotide sequence ID" value="NZ_JBHMCY010000011.1"/>
</dbReference>
<comment type="caution">
    <text evidence="1">The sequence shown here is derived from an EMBL/GenBank/DDBJ whole genome shotgun (WGS) entry which is preliminary data.</text>
</comment>
<evidence type="ECO:0000313" key="1">
    <source>
        <dbReference type="EMBL" id="MFB9462646.1"/>
    </source>
</evidence>
<dbReference type="InterPro" id="IPR004446">
    <property type="entry name" value="Heptose_bisP_phosphatase"/>
</dbReference>
<dbReference type="SUPFAM" id="SSF56784">
    <property type="entry name" value="HAD-like"/>
    <property type="match status" value="1"/>
</dbReference>
<dbReference type="InterPro" id="IPR023214">
    <property type="entry name" value="HAD_sf"/>
</dbReference>
<sequence>MCPHAPADGCRCRPPEPGLILWAAGRLCTPPAGCAVIGDTDAHLEAARRAGARGVLVASGRTRPGTTAPDLGTAVRSLLLGDDPAPRAPR</sequence>
<dbReference type="PANTHER" id="PTHR42891:SF1">
    <property type="entry name" value="D-GLYCERO-BETA-D-MANNO-HEPTOSE-1,7-BISPHOSPHATE 7-PHOSPHATASE"/>
    <property type="match status" value="1"/>
</dbReference>
<name>A0ABV5MXL8_9ACTN</name>
<reference evidence="1 2" key="1">
    <citation type="submission" date="2024-09" db="EMBL/GenBank/DDBJ databases">
        <authorList>
            <person name="Sun Q."/>
            <person name="Mori K."/>
        </authorList>
    </citation>
    <scope>NUCLEOTIDE SEQUENCE [LARGE SCALE GENOMIC DNA]</scope>
    <source>
        <strain evidence="1 2">JCM 6917</strain>
    </source>
</reference>
<dbReference type="Pfam" id="PF13242">
    <property type="entry name" value="Hydrolase_like"/>
    <property type="match status" value="1"/>
</dbReference>
<keyword evidence="2" id="KW-1185">Reference proteome</keyword>
<proteinExistence type="predicted"/>
<protein>
    <submittedName>
        <fullName evidence="1">HAD hydrolase-like protein</fullName>
    </submittedName>
</protein>
<dbReference type="PANTHER" id="PTHR42891">
    <property type="entry name" value="D-GLYCERO-BETA-D-MANNO-HEPTOSE-1,7-BISPHOSPHATE 7-PHOSPHATASE"/>
    <property type="match status" value="1"/>
</dbReference>
<organism evidence="1 2">
    <name type="scientific">Streptomyces cinereospinus</name>
    <dbReference type="NCBI Taxonomy" id="285561"/>
    <lineage>
        <taxon>Bacteria</taxon>
        <taxon>Bacillati</taxon>
        <taxon>Actinomycetota</taxon>
        <taxon>Actinomycetes</taxon>
        <taxon>Kitasatosporales</taxon>
        <taxon>Streptomycetaceae</taxon>
        <taxon>Streptomyces</taxon>
    </lineage>
</organism>
<dbReference type="Gene3D" id="3.40.50.1000">
    <property type="entry name" value="HAD superfamily/HAD-like"/>
    <property type="match status" value="1"/>
</dbReference>
<gene>
    <name evidence="1" type="ORF">ACFF45_07945</name>
</gene>
<accession>A0ABV5MXL8</accession>
<dbReference type="InterPro" id="IPR036412">
    <property type="entry name" value="HAD-like_sf"/>
</dbReference>
<dbReference type="Proteomes" id="UP001589709">
    <property type="component" value="Unassembled WGS sequence"/>
</dbReference>
<evidence type="ECO:0000313" key="2">
    <source>
        <dbReference type="Proteomes" id="UP001589709"/>
    </source>
</evidence>
<dbReference type="EMBL" id="JBHMCY010000011">
    <property type="protein sequence ID" value="MFB9462646.1"/>
    <property type="molecule type" value="Genomic_DNA"/>
</dbReference>